<evidence type="ECO:0000313" key="9">
    <source>
        <dbReference type="EMBL" id="MBP3963212.1"/>
    </source>
</evidence>
<evidence type="ECO:0000256" key="1">
    <source>
        <dbReference type="ARBA" id="ARBA00004141"/>
    </source>
</evidence>
<dbReference type="Proteomes" id="UP000673394">
    <property type="component" value="Unassembled WGS sequence"/>
</dbReference>
<proteinExistence type="inferred from homology"/>
<comment type="similarity">
    <text evidence="2">Belongs to the amino acid-polyamine-organocation (APC) superfamily. Spore germination protein (SGP) (TC 2.A.3.9) family.</text>
</comment>
<feature type="transmembrane region" description="Helical" evidence="8">
    <location>
        <begin position="12"/>
        <end position="37"/>
    </location>
</feature>
<protein>
    <submittedName>
        <fullName evidence="9">Endospore germination permease</fullName>
    </submittedName>
</protein>
<evidence type="ECO:0000256" key="8">
    <source>
        <dbReference type="SAM" id="Phobius"/>
    </source>
</evidence>
<dbReference type="InterPro" id="IPR004761">
    <property type="entry name" value="Spore_GerAB"/>
</dbReference>
<feature type="transmembrane region" description="Helical" evidence="8">
    <location>
        <begin position="308"/>
        <end position="324"/>
    </location>
</feature>
<dbReference type="PANTHER" id="PTHR34975">
    <property type="entry name" value="SPORE GERMINATION PROTEIN A2"/>
    <property type="match status" value="1"/>
</dbReference>
<evidence type="ECO:0000313" key="10">
    <source>
        <dbReference type="Proteomes" id="UP000673394"/>
    </source>
</evidence>
<feature type="transmembrane region" description="Helical" evidence="8">
    <location>
        <begin position="83"/>
        <end position="102"/>
    </location>
</feature>
<evidence type="ECO:0000256" key="5">
    <source>
        <dbReference type="ARBA" id="ARBA00022692"/>
    </source>
</evidence>
<keyword evidence="3" id="KW-0813">Transport</keyword>
<evidence type="ECO:0000256" key="3">
    <source>
        <dbReference type="ARBA" id="ARBA00022448"/>
    </source>
</evidence>
<dbReference type="Gene3D" id="1.20.1740.10">
    <property type="entry name" value="Amino acid/polyamine transporter I"/>
    <property type="match status" value="1"/>
</dbReference>
<keyword evidence="7 8" id="KW-0472">Membrane</keyword>
<comment type="caution">
    <text evidence="9">The sequence shown here is derived from an EMBL/GenBank/DDBJ whole genome shotgun (WGS) entry which is preliminary data.</text>
</comment>
<dbReference type="EMBL" id="JAGKSP010000003">
    <property type="protein sequence ID" value="MBP3963212.1"/>
    <property type="molecule type" value="Genomic_DNA"/>
</dbReference>
<feature type="transmembrane region" description="Helical" evidence="8">
    <location>
        <begin position="189"/>
        <end position="209"/>
    </location>
</feature>
<keyword evidence="6 8" id="KW-1133">Transmembrane helix</keyword>
<feature type="transmembrane region" description="Helical" evidence="8">
    <location>
        <begin position="330"/>
        <end position="354"/>
    </location>
</feature>
<reference evidence="9 10" key="1">
    <citation type="submission" date="2021-04" db="EMBL/GenBank/DDBJ databases">
        <title>Paenibacillus sp. DLE-14 whole genome sequence.</title>
        <authorList>
            <person name="Ham Y.J."/>
        </authorList>
    </citation>
    <scope>NUCLEOTIDE SEQUENCE [LARGE SCALE GENOMIC DNA]</scope>
    <source>
        <strain evidence="9 10">DLE-14</strain>
    </source>
</reference>
<dbReference type="NCBIfam" id="TIGR00912">
    <property type="entry name" value="2A0309"/>
    <property type="match status" value="1"/>
</dbReference>
<evidence type="ECO:0000256" key="7">
    <source>
        <dbReference type="ARBA" id="ARBA00023136"/>
    </source>
</evidence>
<keyword evidence="4" id="KW-0309">Germination</keyword>
<feature type="transmembrane region" description="Helical" evidence="8">
    <location>
        <begin position="149"/>
        <end position="169"/>
    </location>
</feature>
<feature type="transmembrane region" description="Helical" evidence="8">
    <location>
        <begin position="276"/>
        <end position="301"/>
    </location>
</feature>
<dbReference type="Pfam" id="PF03845">
    <property type="entry name" value="Spore_permease"/>
    <property type="match status" value="1"/>
</dbReference>
<evidence type="ECO:0000256" key="2">
    <source>
        <dbReference type="ARBA" id="ARBA00007998"/>
    </source>
</evidence>
<feature type="transmembrane region" description="Helical" evidence="8">
    <location>
        <begin position="221"/>
        <end position="245"/>
    </location>
</feature>
<dbReference type="PANTHER" id="PTHR34975:SF2">
    <property type="entry name" value="SPORE GERMINATION PROTEIN A2"/>
    <property type="match status" value="1"/>
</dbReference>
<keyword evidence="10" id="KW-1185">Reference proteome</keyword>
<evidence type="ECO:0000256" key="4">
    <source>
        <dbReference type="ARBA" id="ARBA00022544"/>
    </source>
</evidence>
<evidence type="ECO:0000256" key="6">
    <source>
        <dbReference type="ARBA" id="ARBA00022989"/>
    </source>
</evidence>
<keyword evidence="5 8" id="KW-0812">Transmembrane</keyword>
<feature type="transmembrane region" description="Helical" evidence="8">
    <location>
        <begin position="122"/>
        <end position="142"/>
    </location>
</feature>
<sequence>MKVQPREQITATQLGFLLITFVISTIILTVPGIMVMFGKQNSWISFFPASLTGLLSIWVMITLGKRYPGLTITQYSSRIVGKWLGALLGINYIYYWFISITTITMQHVGFVSTLLLPQSPHIVGSLTFLVLCAIAVLTGIEVIARCNELISIIILVSLLPLLILTAGIGDFNQLRPVLGDGVVPVLQGAVSPAGGFMNQLFILGWLYPYLNQPHKARKVSLIALTSIFVIIVAIVLLTITVLGPLTGKLTYSFLSVIQYIGITGSFERLEAVAVSIWVMGCFVKVAICLFILCLCVCHLFGIRNYREIVLPVTMMSLVGSVWIFKNGSELLNYLAFTFPLLAFFNQSFLPLLLLTIDSIKRRGRQSLL</sequence>
<dbReference type="RefSeq" id="WP_210658129.1">
    <property type="nucleotide sequence ID" value="NZ_JAGKSP010000003.1"/>
</dbReference>
<accession>A0ABS5CB40</accession>
<name>A0ABS5CB40_9BACL</name>
<gene>
    <name evidence="9" type="ORF">I8J30_10915</name>
</gene>
<organism evidence="9 10">
    <name type="scientific">Paenibacillus lignilyticus</name>
    <dbReference type="NCBI Taxonomy" id="1172615"/>
    <lineage>
        <taxon>Bacteria</taxon>
        <taxon>Bacillati</taxon>
        <taxon>Bacillota</taxon>
        <taxon>Bacilli</taxon>
        <taxon>Bacillales</taxon>
        <taxon>Paenibacillaceae</taxon>
        <taxon>Paenibacillus</taxon>
    </lineage>
</organism>
<feature type="transmembrane region" description="Helical" evidence="8">
    <location>
        <begin position="43"/>
        <end position="63"/>
    </location>
</feature>
<comment type="subcellular location">
    <subcellularLocation>
        <location evidence="1">Membrane</location>
        <topology evidence="1">Multi-pass membrane protein</topology>
    </subcellularLocation>
</comment>